<dbReference type="Gene3D" id="3.30.420.40">
    <property type="match status" value="1"/>
</dbReference>
<dbReference type="PANTHER" id="PTHR43435:SF4">
    <property type="entry name" value="FGGY CARBOHYDRATE KINASE DOMAIN-CONTAINING PROTEIN"/>
    <property type="match status" value="1"/>
</dbReference>
<evidence type="ECO:0000259" key="5">
    <source>
        <dbReference type="Pfam" id="PF02782"/>
    </source>
</evidence>
<reference evidence="6" key="1">
    <citation type="submission" date="2022-07" db="EMBL/GenBank/DDBJ databases">
        <title>Phylogenomic reconstructions and comparative analyses of Kickxellomycotina fungi.</title>
        <authorList>
            <person name="Reynolds N.K."/>
            <person name="Stajich J.E."/>
            <person name="Barry K."/>
            <person name="Grigoriev I.V."/>
            <person name="Crous P."/>
            <person name="Smith M.E."/>
        </authorList>
    </citation>
    <scope>NUCLEOTIDE SEQUENCE</scope>
    <source>
        <strain evidence="6">NBRC 100468</strain>
    </source>
</reference>
<feature type="domain" description="Carbohydrate kinase FGGY C-terminal" evidence="5">
    <location>
        <begin position="332"/>
        <end position="550"/>
    </location>
</feature>
<evidence type="ECO:0000256" key="3">
    <source>
        <dbReference type="ARBA" id="ARBA00022777"/>
    </source>
</evidence>
<name>A0A9W8A9R8_9FUNG</name>
<feature type="domain" description="Carbohydrate kinase FGGY N-terminal" evidence="4">
    <location>
        <begin position="6"/>
        <end position="94"/>
    </location>
</feature>
<organism evidence="6 7">
    <name type="scientific">Mycoemilia scoparia</name>
    <dbReference type="NCBI Taxonomy" id="417184"/>
    <lineage>
        <taxon>Eukaryota</taxon>
        <taxon>Fungi</taxon>
        <taxon>Fungi incertae sedis</taxon>
        <taxon>Zoopagomycota</taxon>
        <taxon>Kickxellomycotina</taxon>
        <taxon>Kickxellomycetes</taxon>
        <taxon>Kickxellales</taxon>
        <taxon>Kickxellaceae</taxon>
        <taxon>Mycoemilia</taxon>
    </lineage>
</organism>
<dbReference type="OrthoDB" id="203824at2759"/>
<evidence type="ECO:0008006" key="8">
    <source>
        <dbReference type="Google" id="ProtNLM"/>
    </source>
</evidence>
<dbReference type="CDD" id="cd07782">
    <property type="entry name" value="ASKHA_NBD_FGGY_D-RBK"/>
    <property type="match status" value="1"/>
</dbReference>
<keyword evidence="2" id="KW-0808">Transferase</keyword>
<comment type="similarity">
    <text evidence="1">Belongs to the FGGY kinase family.</text>
</comment>
<evidence type="ECO:0000256" key="2">
    <source>
        <dbReference type="ARBA" id="ARBA00022679"/>
    </source>
</evidence>
<dbReference type="InterPro" id="IPR006003">
    <property type="entry name" value="FGGY_RbtK-like"/>
</dbReference>
<protein>
    <recommendedName>
        <fullName evidence="8">FGGY carbohydrate kinase domain-containing protein</fullName>
    </recommendedName>
</protein>
<dbReference type="Pfam" id="PF02782">
    <property type="entry name" value="FGGY_C"/>
    <property type="match status" value="1"/>
</dbReference>
<accession>A0A9W8A9R8</accession>
<dbReference type="Proteomes" id="UP001150538">
    <property type="component" value="Unassembled WGS sequence"/>
</dbReference>
<dbReference type="Pfam" id="PF00370">
    <property type="entry name" value="FGGY_N"/>
    <property type="match status" value="1"/>
</dbReference>
<evidence type="ECO:0000256" key="1">
    <source>
        <dbReference type="ARBA" id="ARBA00009156"/>
    </source>
</evidence>
<dbReference type="SUPFAM" id="SSF53067">
    <property type="entry name" value="Actin-like ATPase domain"/>
    <property type="match status" value="2"/>
</dbReference>
<comment type="caution">
    <text evidence="6">The sequence shown here is derived from an EMBL/GenBank/DDBJ whole genome shotgun (WGS) entry which is preliminary data.</text>
</comment>
<dbReference type="GO" id="GO:0019321">
    <property type="term" value="P:pentose metabolic process"/>
    <property type="evidence" value="ECO:0007669"/>
    <property type="project" value="TreeGrafter"/>
</dbReference>
<dbReference type="InterPro" id="IPR043129">
    <property type="entry name" value="ATPase_NBD"/>
</dbReference>
<dbReference type="InterPro" id="IPR018485">
    <property type="entry name" value="FGGY_C"/>
</dbReference>
<dbReference type="GO" id="GO:0019150">
    <property type="term" value="F:D-ribulokinase activity"/>
    <property type="evidence" value="ECO:0007669"/>
    <property type="project" value="TreeGrafter"/>
</dbReference>
<dbReference type="AlphaFoldDB" id="A0A9W8A9R8"/>
<gene>
    <name evidence="6" type="ORF">H4219_000004</name>
</gene>
<evidence type="ECO:0000313" key="6">
    <source>
        <dbReference type="EMBL" id="KAJ1922142.1"/>
    </source>
</evidence>
<dbReference type="GO" id="GO:0005737">
    <property type="term" value="C:cytoplasm"/>
    <property type="evidence" value="ECO:0007669"/>
    <property type="project" value="TreeGrafter"/>
</dbReference>
<dbReference type="EMBL" id="JANBPU010000001">
    <property type="protein sequence ID" value="KAJ1922142.1"/>
    <property type="molecule type" value="Genomic_DNA"/>
</dbReference>
<evidence type="ECO:0000259" key="4">
    <source>
        <dbReference type="Pfam" id="PF00370"/>
    </source>
</evidence>
<sequence length="617" mass="67661">MSSEEYFIGIDIGSYSARAGLFATNGALLYSHKHPLKVHKPEKGHVEQSTEDIWASIVSCVRRCVDNAKESMPSFEPAQVKGIGFDATCSMAVVNRESGEPVSISLGGLDTPLPSSYRDGSQGPTWNVIMWMDHRAEKEAGLINSCKEAQDGPLRYVGGRVSLEMEIPKLVWLRNRFKQVGMENEVWRKAEFFDLPDFLTHRATESKSRSTCSLVCKWLLEPPNAKDSEEDVHPKFQGWDPIIFEKIGLGDIANDDFRQLGGNPQSNTLNLLNAGTPVPGGLSKKAASEMGLVEGTAVSAAVIDAYSGWLGTIAAPLNNSEDMEIDAVASRMAIIAGTSACHLLALKSPVFVPGVWGPYYSAGMDGWYMLEGGQSAVGSLIDSVVQSHSAYHTTLLPKAEKQNTNVYTILEEHLRQMATKMQYDRSQLSRLVADLHFLPDHHGNRSPLADPTLRGMFVGEYLPGMPDDLDYLALRYLSCLAGLAYGTKAIKDAIEEQSGQPITSILLSGGLCQNRLYVELTADIAQANVVIPAEIDGAVILGSAILGATAYKMQKSNCADSQNANQHLWECMKMMTATGSTVYPTHDKDMIDYHEKKYAVFKKMQRDQKSYQSIMSK</sequence>
<proteinExistence type="inferred from homology"/>
<keyword evidence="3" id="KW-0418">Kinase</keyword>
<keyword evidence="7" id="KW-1185">Reference proteome</keyword>
<evidence type="ECO:0000313" key="7">
    <source>
        <dbReference type="Proteomes" id="UP001150538"/>
    </source>
</evidence>
<dbReference type="Gene3D" id="1.20.58.2240">
    <property type="match status" value="1"/>
</dbReference>
<dbReference type="PANTHER" id="PTHR43435">
    <property type="entry name" value="RIBULOKINASE"/>
    <property type="match status" value="1"/>
</dbReference>
<dbReference type="InterPro" id="IPR018484">
    <property type="entry name" value="FGGY_N"/>
</dbReference>
<dbReference type="NCBIfam" id="TIGR01315">
    <property type="entry name" value="5C_CHO_kinase"/>
    <property type="match status" value="1"/>
</dbReference>